<reference evidence="1 2" key="1">
    <citation type="submission" date="2019-02" db="EMBL/GenBank/DDBJ databases">
        <title>Deep-cultivation of Planctomycetes and their phenomic and genomic characterization uncovers novel biology.</title>
        <authorList>
            <person name="Wiegand S."/>
            <person name="Jogler M."/>
            <person name="Boedeker C."/>
            <person name="Pinto D."/>
            <person name="Vollmers J."/>
            <person name="Rivas-Marin E."/>
            <person name="Kohn T."/>
            <person name="Peeters S.H."/>
            <person name="Heuer A."/>
            <person name="Rast P."/>
            <person name="Oberbeckmann S."/>
            <person name="Bunk B."/>
            <person name="Jeske O."/>
            <person name="Meyerdierks A."/>
            <person name="Storesund J.E."/>
            <person name="Kallscheuer N."/>
            <person name="Luecker S."/>
            <person name="Lage O.M."/>
            <person name="Pohl T."/>
            <person name="Merkel B.J."/>
            <person name="Hornburger P."/>
            <person name="Mueller R.-W."/>
            <person name="Bruemmer F."/>
            <person name="Labrenz M."/>
            <person name="Spormann A.M."/>
            <person name="Op Den Camp H."/>
            <person name="Overmann J."/>
            <person name="Amann R."/>
            <person name="Jetten M.S.M."/>
            <person name="Mascher T."/>
            <person name="Medema M.H."/>
            <person name="Devos D.P."/>
            <person name="Kaster A.-K."/>
            <person name="Ovreas L."/>
            <person name="Rohde M."/>
            <person name="Galperin M.Y."/>
            <person name="Jogler C."/>
        </authorList>
    </citation>
    <scope>NUCLEOTIDE SEQUENCE [LARGE SCALE GENOMIC DNA]</scope>
    <source>
        <strain evidence="1 2">Mal64</strain>
    </source>
</reference>
<gene>
    <name evidence="1" type="ORF">Mal64_20790</name>
</gene>
<evidence type="ECO:0000313" key="2">
    <source>
        <dbReference type="Proteomes" id="UP000315440"/>
    </source>
</evidence>
<organism evidence="1 2">
    <name type="scientific">Pseudobythopirellula maris</name>
    <dbReference type="NCBI Taxonomy" id="2527991"/>
    <lineage>
        <taxon>Bacteria</taxon>
        <taxon>Pseudomonadati</taxon>
        <taxon>Planctomycetota</taxon>
        <taxon>Planctomycetia</taxon>
        <taxon>Pirellulales</taxon>
        <taxon>Lacipirellulaceae</taxon>
        <taxon>Pseudobythopirellula</taxon>
    </lineage>
</organism>
<dbReference type="AlphaFoldDB" id="A0A5C5ZNF2"/>
<name>A0A5C5ZNF2_9BACT</name>
<protein>
    <submittedName>
        <fullName evidence="1">Uncharacterized protein</fullName>
    </submittedName>
</protein>
<sequence length="64" mass="7454">MAIGLLERTPDSRSVVSPYRRRIIPPHTLRICAIRTKNTFWLAAHSAYFVRGSGYLAWIIFCRF</sequence>
<dbReference type="EMBL" id="SJPQ01000002">
    <property type="protein sequence ID" value="TWT88595.1"/>
    <property type="molecule type" value="Genomic_DNA"/>
</dbReference>
<dbReference type="Proteomes" id="UP000315440">
    <property type="component" value="Unassembled WGS sequence"/>
</dbReference>
<proteinExistence type="predicted"/>
<comment type="caution">
    <text evidence="1">The sequence shown here is derived from an EMBL/GenBank/DDBJ whole genome shotgun (WGS) entry which is preliminary data.</text>
</comment>
<evidence type="ECO:0000313" key="1">
    <source>
        <dbReference type="EMBL" id="TWT88595.1"/>
    </source>
</evidence>
<keyword evidence="2" id="KW-1185">Reference proteome</keyword>
<accession>A0A5C5ZNF2</accession>